<gene>
    <name evidence="1" type="ORF">CANARDRAFT_192393</name>
</gene>
<accession>A0A1E4SSY6</accession>
<keyword evidence="2" id="KW-1185">Reference proteome</keyword>
<organism evidence="1 2">
    <name type="scientific">[Candida] arabinofermentans NRRL YB-2248</name>
    <dbReference type="NCBI Taxonomy" id="983967"/>
    <lineage>
        <taxon>Eukaryota</taxon>
        <taxon>Fungi</taxon>
        <taxon>Dikarya</taxon>
        <taxon>Ascomycota</taxon>
        <taxon>Saccharomycotina</taxon>
        <taxon>Pichiomycetes</taxon>
        <taxon>Pichiales</taxon>
        <taxon>Pichiaceae</taxon>
        <taxon>Ogataea</taxon>
        <taxon>Ogataea/Candida clade</taxon>
    </lineage>
</organism>
<dbReference type="AlphaFoldDB" id="A0A1E4SSY6"/>
<proteinExistence type="predicted"/>
<protein>
    <submittedName>
        <fullName evidence="1">Uncharacterized protein</fullName>
    </submittedName>
</protein>
<name>A0A1E4SSY6_9ASCO</name>
<sequence>MMNYIQILGKKKTIERNWREVEKREQKKEIRDVPKVSIKSTEHAICITPPPRIRGLLVFNHQKSTMSSSQQLLKEAKDFYGSFTPLDLTPINGSIPTFTYKDIPQVLVCIHKLVIL</sequence>
<evidence type="ECO:0000313" key="1">
    <source>
        <dbReference type="EMBL" id="ODV82537.1"/>
    </source>
</evidence>
<dbReference type="Proteomes" id="UP000094801">
    <property type="component" value="Unassembled WGS sequence"/>
</dbReference>
<reference evidence="2" key="1">
    <citation type="submission" date="2016-04" db="EMBL/GenBank/DDBJ databases">
        <title>Comparative genomics of biotechnologically important yeasts.</title>
        <authorList>
            <consortium name="DOE Joint Genome Institute"/>
            <person name="Riley R."/>
            <person name="Haridas S."/>
            <person name="Wolfe K.H."/>
            <person name="Lopes M.R."/>
            <person name="Hittinger C.T."/>
            <person name="Goker M."/>
            <person name="Salamov A."/>
            <person name="Wisecaver J."/>
            <person name="Long T.M."/>
            <person name="Aerts A.L."/>
            <person name="Barry K."/>
            <person name="Choi C."/>
            <person name="Clum A."/>
            <person name="Coughlan A.Y."/>
            <person name="Deshpande S."/>
            <person name="Douglass A.P."/>
            <person name="Hanson S.J."/>
            <person name="Klenk H.-P."/>
            <person name="Labutti K."/>
            <person name="Lapidus A."/>
            <person name="Lindquist E."/>
            <person name="Lipzen A."/>
            <person name="Meier-Kolthoff J.P."/>
            <person name="Ohm R.A."/>
            <person name="Otillar R.P."/>
            <person name="Pangilinan J."/>
            <person name="Peng Y."/>
            <person name="Rokas A."/>
            <person name="Rosa C.A."/>
            <person name="Scheuner C."/>
            <person name="Sibirny A.A."/>
            <person name="Slot J.C."/>
            <person name="Stielow J.B."/>
            <person name="Sun H."/>
            <person name="Kurtzman C.P."/>
            <person name="Blackwell M."/>
            <person name="Grigoriev I.V."/>
            <person name="Jeffries T.W."/>
        </authorList>
    </citation>
    <scope>NUCLEOTIDE SEQUENCE [LARGE SCALE GENOMIC DNA]</scope>
    <source>
        <strain evidence="2">NRRL YB-2248</strain>
    </source>
</reference>
<dbReference type="EMBL" id="KV453882">
    <property type="protein sequence ID" value="ODV82537.1"/>
    <property type="molecule type" value="Genomic_DNA"/>
</dbReference>
<evidence type="ECO:0000313" key="2">
    <source>
        <dbReference type="Proteomes" id="UP000094801"/>
    </source>
</evidence>